<dbReference type="InterPro" id="IPR000073">
    <property type="entry name" value="AB_hydrolase_1"/>
</dbReference>
<dbReference type="InterPro" id="IPR050266">
    <property type="entry name" value="AB_hydrolase_sf"/>
</dbReference>
<dbReference type="Gene3D" id="3.40.50.1820">
    <property type="entry name" value="alpha/beta hydrolase"/>
    <property type="match status" value="1"/>
</dbReference>
<name>A0ABP0BNN0_9PEZI</name>
<dbReference type="PANTHER" id="PTHR43798">
    <property type="entry name" value="MONOACYLGLYCEROL LIPASE"/>
    <property type="match status" value="1"/>
</dbReference>
<dbReference type="EMBL" id="CAWUHD010000039">
    <property type="protein sequence ID" value="CAK7221209.1"/>
    <property type="molecule type" value="Genomic_DNA"/>
</dbReference>
<evidence type="ECO:0000259" key="1">
    <source>
        <dbReference type="Pfam" id="PF12697"/>
    </source>
</evidence>
<dbReference type="InterPro" id="IPR029058">
    <property type="entry name" value="AB_hydrolase_fold"/>
</dbReference>
<proteinExistence type="predicted"/>
<accession>A0ABP0BNN0</accession>
<dbReference type="SUPFAM" id="SSF53474">
    <property type="entry name" value="alpha/beta-Hydrolases"/>
    <property type="match status" value="1"/>
</dbReference>
<protein>
    <recommendedName>
        <fullName evidence="1">AB hydrolase-1 domain-containing protein</fullName>
    </recommendedName>
</protein>
<evidence type="ECO:0000313" key="2">
    <source>
        <dbReference type="EMBL" id="CAK7221209.1"/>
    </source>
</evidence>
<sequence>MASSFALPDGRRIQYTLTFPDEPQRPTIILSSLLATTAAVWDDVVNVLQKNGFRTLAYDHPGHGGSGVPADLKSNTLQEMADGVFALLQSLSLNAVHAWIGCSLGAATGVVFATRHPGVLGHLVVCDTISGSPGNVGAPDAFTPRVKALRDGQATLEEGLAQTRERWLGKEFLESHPKKTAWLTQLMSETTLDGFETCIAALLSPGFDLRKIAPTVGVDRVLVVVGEKDADLPTTMKALSEQMKEEGKRLVGFHVLPNAGHACFVDAFDPWCKVVLPFLLDDKV</sequence>
<gene>
    <name evidence="2" type="ORF">SEUCBS140593_004494</name>
</gene>
<dbReference type="Pfam" id="PF12697">
    <property type="entry name" value="Abhydrolase_6"/>
    <property type="match status" value="1"/>
</dbReference>
<keyword evidence="3" id="KW-1185">Reference proteome</keyword>
<comment type="caution">
    <text evidence="2">The sequence shown here is derived from an EMBL/GenBank/DDBJ whole genome shotgun (WGS) entry which is preliminary data.</text>
</comment>
<feature type="domain" description="AB hydrolase-1" evidence="1">
    <location>
        <begin position="37"/>
        <end position="266"/>
    </location>
</feature>
<dbReference type="Proteomes" id="UP001642482">
    <property type="component" value="Unassembled WGS sequence"/>
</dbReference>
<reference evidence="2 3" key="1">
    <citation type="submission" date="2024-01" db="EMBL/GenBank/DDBJ databases">
        <authorList>
            <person name="Allen C."/>
            <person name="Tagirdzhanova G."/>
        </authorList>
    </citation>
    <scope>NUCLEOTIDE SEQUENCE [LARGE SCALE GENOMIC DNA]</scope>
</reference>
<evidence type="ECO:0000313" key="3">
    <source>
        <dbReference type="Proteomes" id="UP001642482"/>
    </source>
</evidence>
<dbReference type="PRINTS" id="PR00111">
    <property type="entry name" value="ABHYDROLASE"/>
</dbReference>
<organism evidence="2 3">
    <name type="scientific">Sporothrix eucalyptigena</name>
    <dbReference type="NCBI Taxonomy" id="1812306"/>
    <lineage>
        <taxon>Eukaryota</taxon>
        <taxon>Fungi</taxon>
        <taxon>Dikarya</taxon>
        <taxon>Ascomycota</taxon>
        <taxon>Pezizomycotina</taxon>
        <taxon>Sordariomycetes</taxon>
        <taxon>Sordariomycetidae</taxon>
        <taxon>Ophiostomatales</taxon>
        <taxon>Ophiostomataceae</taxon>
        <taxon>Sporothrix</taxon>
    </lineage>
</organism>